<dbReference type="EMBL" id="FJZI01000008">
    <property type="protein sequence ID" value="CZX88880.1"/>
    <property type="molecule type" value="Genomic_DNA"/>
</dbReference>
<protein>
    <recommendedName>
        <fullName evidence="5">DUF2531 family protein</fullName>
    </recommendedName>
</protein>
<evidence type="ECO:0000313" key="3">
    <source>
        <dbReference type="EMBL" id="CZX88880.1"/>
    </source>
</evidence>
<accession>A0A822X533</accession>
<dbReference type="GeneID" id="48572455"/>
<gene>
    <name evidence="3" type="ORF">SAMEA2273372_03522</name>
</gene>
<organism evidence="3 4">
    <name type="scientific">Enterobacter bugandensis</name>
    <dbReference type="NCBI Taxonomy" id="881260"/>
    <lineage>
        <taxon>Bacteria</taxon>
        <taxon>Pseudomonadati</taxon>
        <taxon>Pseudomonadota</taxon>
        <taxon>Gammaproteobacteria</taxon>
        <taxon>Enterobacterales</taxon>
        <taxon>Enterobacteriaceae</taxon>
        <taxon>Enterobacter</taxon>
    </lineage>
</organism>
<feature type="chain" id="PRO_5032781732" description="DUF2531 family protein" evidence="2">
    <location>
        <begin position="25"/>
        <end position="170"/>
    </location>
</feature>
<evidence type="ECO:0008006" key="5">
    <source>
        <dbReference type="Google" id="ProtNLM"/>
    </source>
</evidence>
<evidence type="ECO:0000313" key="4">
    <source>
        <dbReference type="Proteomes" id="UP000076063"/>
    </source>
</evidence>
<dbReference type="Proteomes" id="UP000076063">
    <property type="component" value="Unassembled WGS sequence"/>
</dbReference>
<keyword evidence="2" id="KW-0732">Signal</keyword>
<feature type="region of interest" description="Disordered" evidence="1">
    <location>
        <begin position="33"/>
        <end position="85"/>
    </location>
</feature>
<feature type="signal peptide" evidence="2">
    <location>
        <begin position="1"/>
        <end position="24"/>
    </location>
</feature>
<proteinExistence type="predicted"/>
<feature type="compositionally biased region" description="Basic and acidic residues" evidence="1">
    <location>
        <begin position="65"/>
        <end position="81"/>
    </location>
</feature>
<evidence type="ECO:0000256" key="2">
    <source>
        <dbReference type="SAM" id="SignalP"/>
    </source>
</evidence>
<dbReference type="RefSeq" id="WP_063155402.1">
    <property type="nucleotide sequence ID" value="NZ_CP039452.1"/>
</dbReference>
<sequence length="170" mass="19298">MKLPRYLQLALVLTAGAVFWSQFADDEISQAPLEAQPVSRPRPAPAKPETAHATRIDLFSTPHSRTQDAAEKPPENYRPEEATPTAPPLPLQLLGAWWENRQRIVVLTDGKETWPVCERCRADGRIWIGSSPVNNWILKAVANDHLLFEWQPTHSQQRLELDELQSEPTH</sequence>
<comment type="caution">
    <text evidence="3">The sequence shown here is derived from an EMBL/GenBank/DDBJ whole genome shotgun (WGS) entry which is preliminary data.</text>
</comment>
<dbReference type="AlphaFoldDB" id="A0A822X533"/>
<evidence type="ECO:0000256" key="1">
    <source>
        <dbReference type="SAM" id="MobiDB-lite"/>
    </source>
</evidence>
<name>A0A822X533_9ENTR</name>
<reference evidence="3 4" key="1">
    <citation type="submission" date="2016-03" db="EMBL/GenBank/DDBJ databases">
        <authorList>
            <consortium name="Pathogen Informatics"/>
        </authorList>
    </citation>
    <scope>NUCLEOTIDE SEQUENCE [LARGE SCALE GENOMIC DNA]</scope>
    <source>
        <strain evidence="4">e1527</strain>
    </source>
</reference>